<dbReference type="EMBL" id="KQ248270">
    <property type="protein sequence ID" value="KNC71699.1"/>
    <property type="molecule type" value="Genomic_DNA"/>
</dbReference>
<keyword evidence="3" id="KW-1185">Reference proteome</keyword>
<evidence type="ECO:0000313" key="2">
    <source>
        <dbReference type="EMBL" id="KNC71699.1"/>
    </source>
</evidence>
<organism evidence="2 3">
    <name type="scientific">Sphaeroforma arctica JP610</name>
    <dbReference type="NCBI Taxonomy" id="667725"/>
    <lineage>
        <taxon>Eukaryota</taxon>
        <taxon>Ichthyosporea</taxon>
        <taxon>Ichthyophonida</taxon>
        <taxon>Sphaeroforma</taxon>
    </lineage>
</organism>
<proteinExistence type="predicted"/>
<evidence type="ECO:0000256" key="1">
    <source>
        <dbReference type="SAM" id="MobiDB-lite"/>
    </source>
</evidence>
<sequence>QAQQYGGHDSAAPGAHSQPITYEPIPQQQQQQQQQQQHTQPLAQHPPPQPFGEAPQYYSGPPPVQPSPQGPNDYNKTNPTHGSTDASGTNGREGDTGDPQPQPQPQPPTQAHKKTLMPTPLFAPPQPLAFGVWMCGCT</sequence>
<feature type="compositionally biased region" description="Low complexity" evidence="1">
    <location>
        <begin position="18"/>
        <end position="43"/>
    </location>
</feature>
<evidence type="ECO:0000313" key="3">
    <source>
        <dbReference type="Proteomes" id="UP000054560"/>
    </source>
</evidence>
<protein>
    <submittedName>
        <fullName evidence="2">Uncharacterized protein</fullName>
    </submittedName>
</protein>
<accession>A0A0L0F524</accession>
<gene>
    <name evidence="2" type="ORF">SARC_15762</name>
</gene>
<dbReference type="GeneID" id="25916266"/>
<feature type="compositionally biased region" description="Pro residues" evidence="1">
    <location>
        <begin position="60"/>
        <end position="69"/>
    </location>
</feature>
<dbReference type="AlphaFoldDB" id="A0A0L0F524"/>
<feature type="compositionally biased region" description="Polar residues" evidence="1">
    <location>
        <begin position="72"/>
        <end position="90"/>
    </location>
</feature>
<dbReference type="RefSeq" id="XP_014145601.1">
    <property type="nucleotide sequence ID" value="XM_014290126.1"/>
</dbReference>
<feature type="non-terminal residue" evidence="2">
    <location>
        <position position="1"/>
    </location>
</feature>
<feature type="region of interest" description="Disordered" evidence="1">
    <location>
        <begin position="1"/>
        <end position="128"/>
    </location>
</feature>
<reference evidence="2 3" key="1">
    <citation type="submission" date="2011-02" db="EMBL/GenBank/DDBJ databases">
        <title>The Genome Sequence of Sphaeroforma arctica JP610.</title>
        <authorList>
            <consortium name="The Broad Institute Genome Sequencing Platform"/>
            <person name="Russ C."/>
            <person name="Cuomo C."/>
            <person name="Young S.K."/>
            <person name="Zeng Q."/>
            <person name="Gargeya S."/>
            <person name="Alvarado L."/>
            <person name="Berlin A."/>
            <person name="Chapman S.B."/>
            <person name="Chen Z."/>
            <person name="Freedman E."/>
            <person name="Gellesch M."/>
            <person name="Goldberg J."/>
            <person name="Griggs A."/>
            <person name="Gujja S."/>
            <person name="Heilman E."/>
            <person name="Heiman D."/>
            <person name="Howarth C."/>
            <person name="Mehta T."/>
            <person name="Neiman D."/>
            <person name="Pearson M."/>
            <person name="Roberts A."/>
            <person name="Saif S."/>
            <person name="Shea T."/>
            <person name="Shenoy N."/>
            <person name="Sisk P."/>
            <person name="Stolte C."/>
            <person name="Sykes S."/>
            <person name="White J."/>
            <person name="Yandava C."/>
            <person name="Burger G."/>
            <person name="Gray M.W."/>
            <person name="Holland P.W.H."/>
            <person name="King N."/>
            <person name="Lang F.B.F."/>
            <person name="Roger A.J."/>
            <person name="Ruiz-Trillo I."/>
            <person name="Haas B."/>
            <person name="Nusbaum C."/>
            <person name="Birren B."/>
        </authorList>
    </citation>
    <scope>NUCLEOTIDE SEQUENCE [LARGE SCALE GENOMIC DNA]</scope>
    <source>
        <strain evidence="2 3">JP610</strain>
    </source>
</reference>
<dbReference type="Proteomes" id="UP000054560">
    <property type="component" value="Unassembled WGS sequence"/>
</dbReference>
<name>A0A0L0F524_9EUKA</name>